<protein>
    <recommendedName>
        <fullName evidence="3">Reverse transcriptase zinc-binding domain-containing protein</fullName>
    </recommendedName>
</protein>
<accession>A0A7J9DU09</accession>
<organism evidence="1 2">
    <name type="scientific">Gossypium trilobum</name>
    <dbReference type="NCBI Taxonomy" id="34281"/>
    <lineage>
        <taxon>Eukaryota</taxon>
        <taxon>Viridiplantae</taxon>
        <taxon>Streptophyta</taxon>
        <taxon>Embryophyta</taxon>
        <taxon>Tracheophyta</taxon>
        <taxon>Spermatophyta</taxon>
        <taxon>Magnoliopsida</taxon>
        <taxon>eudicotyledons</taxon>
        <taxon>Gunneridae</taxon>
        <taxon>Pentapetalae</taxon>
        <taxon>rosids</taxon>
        <taxon>malvids</taxon>
        <taxon>Malvales</taxon>
        <taxon>Malvaceae</taxon>
        <taxon>Malvoideae</taxon>
        <taxon>Gossypium</taxon>
    </lineage>
</organism>
<gene>
    <name evidence="1" type="ORF">Gotri_013583</name>
</gene>
<evidence type="ECO:0000313" key="1">
    <source>
        <dbReference type="EMBL" id="MBA0764219.1"/>
    </source>
</evidence>
<evidence type="ECO:0008006" key="3">
    <source>
        <dbReference type="Google" id="ProtNLM"/>
    </source>
</evidence>
<dbReference type="AlphaFoldDB" id="A0A7J9DU09"/>
<name>A0A7J9DU09_9ROSI</name>
<reference evidence="1 2" key="1">
    <citation type="journal article" date="2019" name="Genome Biol. Evol.">
        <title>Insights into the evolution of the New World diploid cottons (Gossypium, subgenus Houzingenia) based on genome sequencing.</title>
        <authorList>
            <person name="Grover C.E."/>
            <person name="Arick M.A. 2nd"/>
            <person name="Thrash A."/>
            <person name="Conover J.L."/>
            <person name="Sanders W.S."/>
            <person name="Peterson D.G."/>
            <person name="Frelichowski J.E."/>
            <person name="Scheffler J.A."/>
            <person name="Scheffler B.E."/>
            <person name="Wendel J.F."/>
        </authorList>
    </citation>
    <scope>NUCLEOTIDE SEQUENCE [LARGE SCALE GENOMIC DNA]</scope>
    <source>
        <strain evidence="1">8</strain>
        <tissue evidence="1">Leaf</tissue>
    </source>
</reference>
<sequence length="256" mass="28987">MEWLGHSICSAINSGFWSPICLSRSRPTLFHSFFADNLVIFGKAKFVVEEVKSRLQRWDARQLSLVDKIPKIGPLINLIPANANIATNCCLKETVTEEGLWNLKLFWMETSSGCFSIKSAYCKINESSWNPREEAWKLPWKRLRRGVSSDAICLICGHEIEDVLHAIRDCEATKEKNKNICTFQGVSWSVEEIIKGVYSWATHYISACKGGSFVRHILRGETMKTKRWIQLSSDGTVQINTNCAAVGRVLKDQNGE</sequence>
<comment type="caution">
    <text evidence="1">The sequence shown here is derived from an EMBL/GenBank/DDBJ whole genome shotgun (WGS) entry which is preliminary data.</text>
</comment>
<keyword evidence="2" id="KW-1185">Reference proteome</keyword>
<evidence type="ECO:0000313" key="2">
    <source>
        <dbReference type="Proteomes" id="UP000593568"/>
    </source>
</evidence>
<dbReference type="EMBL" id="JABEZW010000004">
    <property type="protein sequence ID" value="MBA0764219.1"/>
    <property type="molecule type" value="Genomic_DNA"/>
</dbReference>
<proteinExistence type="predicted"/>
<dbReference type="Proteomes" id="UP000593568">
    <property type="component" value="Unassembled WGS sequence"/>
</dbReference>